<accession>A0A6G8RUG4</accession>
<proteinExistence type="predicted"/>
<gene>
    <name evidence="1" type="ORF">G8E00_05405</name>
</gene>
<name>A0A6G8RUG4_9GAMM</name>
<evidence type="ECO:0008006" key="3">
    <source>
        <dbReference type="Google" id="ProtNLM"/>
    </source>
</evidence>
<dbReference type="Gene3D" id="3.40.50.1820">
    <property type="entry name" value="alpha/beta hydrolase"/>
    <property type="match status" value="1"/>
</dbReference>
<evidence type="ECO:0000313" key="2">
    <source>
        <dbReference type="Proteomes" id="UP000502297"/>
    </source>
</evidence>
<evidence type="ECO:0000313" key="1">
    <source>
        <dbReference type="EMBL" id="QIO05428.1"/>
    </source>
</evidence>
<keyword evidence="2" id="KW-1185">Reference proteome</keyword>
<dbReference type="EMBL" id="CP049801">
    <property type="protein sequence ID" value="QIO05428.1"/>
    <property type="molecule type" value="Genomic_DNA"/>
</dbReference>
<dbReference type="SUPFAM" id="SSF53474">
    <property type="entry name" value="alpha/beta-Hydrolases"/>
    <property type="match status" value="1"/>
</dbReference>
<dbReference type="KEGG" id="asha:G8E00_05405"/>
<dbReference type="RefSeq" id="WP_166222496.1">
    <property type="nucleotide sequence ID" value="NZ_CP049801.1"/>
</dbReference>
<reference evidence="1 2" key="1">
    <citation type="submission" date="2020-03" db="EMBL/GenBank/DDBJ databases">
        <authorList>
            <person name="Zhu W."/>
        </authorList>
    </citation>
    <scope>NUCLEOTIDE SEQUENCE [LARGE SCALE GENOMIC DNA]</scope>
    <source>
        <strain evidence="1 2">323-1</strain>
    </source>
</reference>
<organism evidence="1 2">
    <name type="scientific">Acinetobacter shaoyimingii</name>
    <dbReference type="NCBI Taxonomy" id="2715164"/>
    <lineage>
        <taxon>Bacteria</taxon>
        <taxon>Pseudomonadati</taxon>
        <taxon>Pseudomonadota</taxon>
        <taxon>Gammaproteobacteria</taxon>
        <taxon>Moraxellales</taxon>
        <taxon>Moraxellaceae</taxon>
        <taxon>Acinetobacter</taxon>
    </lineage>
</organism>
<sequence>MKILFIHGMNQQNYNAETLRQFWLQVFQTGLHRLNIDLDVNALDIVLPFYGDLLSKHKLNNTLDLRTFLPKSWKNFKSPFHFKNAMSVVQEKDPCLTALPSNEDIQPQTLTQRLALTSSLAKDRALKELVIFLNHYPKLHATLIEKFLIETYLYLANPDFMNEVHDRIMHNLDPYEEYIVVSHSLGTVIAYNLIHKNKLCRINRLITLGSPLAFKVIQERLSTPISRPSHFSGDWINFYSPDDFLTAFPLTEPPFDFHPPIENLAIQTLISNPHRIIGYLANPLVIQSILESLSIETA</sequence>
<dbReference type="InterPro" id="IPR029058">
    <property type="entry name" value="AB_hydrolase_fold"/>
</dbReference>
<dbReference type="Proteomes" id="UP000502297">
    <property type="component" value="Chromosome"/>
</dbReference>
<dbReference type="AlphaFoldDB" id="A0A6G8RUG4"/>
<protein>
    <recommendedName>
        <fullName evidence="3">Alpha/beta hydrolase</fullName>
    </recommendedName>
</protein>